<dbReference type="EMBL" id="BSNJ01000005">
    <property type="protein sequence ID" value="GLQ21347.1"/>
    <property type="molecule type" value="Genomic_DNA"/>
</dbReference>
<sequence>MGDLASGFSDFPEGHKDVFFRCFEGTFVFFIPYNWEGGEFQFCENIYDVTLSPNVDCIPYLDNRSPTCEFEMSRIAIRSDDNEYIYTISREEGVIHIERKTGTYNQEWFKFHGGFLGIKEIFHPDRAFLTYLKLALRLIRRCCFTVKEDSAKPTF</sequence>
<protein>
    <submittedName>
        <fullName evidence="1">Uncharacterized protein</fullName>
    </submittedName>
</protein>
<reference evidence="1" key="2">
    <citation type="submission" date="2023-01" db="EMBL/GenBank/DDBJ databases">
        <title>Draft genome sequence of Algimonas porphyrae strain NBRC 108216.</title>
        <authorList>
            <person name="Sun Q."/>
            <person name="Mori K."/>
        </authorList>
    </citation>
    <scope>NUCLEOTIDE SEQUENCE</scope>
    <source>
        <strain evidence="1">NBRC 108216</strain>
    </source>
</reference>
<reference evidence="1" key="1">
    <citation type="journal article" date="2014" name="Int. J. Syst. Evol. Microbiol.">
        <title>Complete genome of a new Firmicutes species belonging to the dominant human colonic microbiota ('Ruminococcus bicirculans') reveals two chromosomes and a selective capacity to utilize plant glucans.</title>
        <authorList>
            <consortium name="NISC Comparative Sequencing Program"/>
            <person name="Wegmann U."/>
            <person name="Louis P."/>
            <person name="Goesmann A."/>
            <person name="Henrissat B."/>
            <person name="Duncan S.H."/>
            <person name="Flint H.J."/>
        </authorList>
    </citation>
    <scope>NUCLEOTIDE SEQUENCE</scope>
    <source>
        <strain evidence="1">NBRC 108216</strain>
    </source>
</reference>
<dbReference type="RefSeq" id="WP_284372799.1">
    <property type="nucleotide sequence ID" value="NZ_BSNJ01000005.1"/>
</dbReference>
<gene>
    <name evidence="1" type="ORF">GCM10007854_23020</name>
</gene>
<keyword evidence="2" id="KW-1185">Reference proteome</keyword>
<dbReference type="Proteomes" id="UP001161390">
    <property type="component" value="Unassembled WGS sequence"/>
</dbReference>
<organism evidence="1 2">
    <name type="scientific">Algimonas porphyrae</name>
    <dbReference type="NCBI Taxonomy" id="1128113"/>
    <lineage>
        <taxon>Bacteria</taxon>
        <taxon>Pseudomonadati</taxon>
        <taxon>Pseudomonadota</taxon>
        <taxon>Alphaproteobacteria</taxon>
        <taxon>Maricaulales</taxon>
        <taxon>Robiginitomaculaceae</taxon>
        <taxon>Algimonas</taxon>
    </lineage>
</organism>
<evidence type="ECO:0000313" key="1">
    <source>
        <dbReference type="EMBL" id="GLQ21347.1"/>
    </source>
</evidence>
<name>A0ABQ5V2Z7_9PROT</name>
<evidence type="ECO:0000313" key="2">
    <source>
        <dbReference type="Proteomes" id="UP001161390"/>
    </source>
</evidence>
<accession>A0ABQ5V2Z7</accession>
<proteinExistence type="predicted"/>
<comment type="caution">
    <text evidence="1">The sequence shown here is derived from an EMBL/GenBank/DDBJ whole genome shotgun (WGS) entry which is preliminary data.</text>
</comment>